<dbReference type="Proteomes" id="UP000029867">
    <property type="component" value="Unassembled WGS sequence"/>
</dbReference>
<evidence type="ECO:0000256" key="4">
    <source>
        <dbReference type="ARBA" id="ARBA00022664"/>
    </source>
</evidence>
<evidence type="ECO:0000313" key="11">
    <source>
        <dbReference type="EMBL" id="KGK36878.1"/>
    </source>
</evidence>
<dbReference type="STRING" id="4909.A0A099NVP9"/>
<evidence type="ECO:0000256" key="2">
    <source>
        <dbReference type="ARBA" id="ARBA00005954"/>
    </source>
</evidence>
<evidence type="ECO:0000313" key="16">
    <source>
        <dbReference type="Proteomes" id="UP000195871"/>
    </source>
</evidence>
<dbReference type="InterPro" id="IPR013170">
    <property type="entry name" value="mRNA_splic_Cwf21_dom"/>
</dbReference>
<evidence type="ECO:0000256" key="7">
    <source>
        <dbReference type="ARBA" id="ARBA00023242"/>
    </source>
</evidence>
<evidence type="ECO:0000256" key="3">
    <source>
        <dbReference type="ARBA" id="ARBA00020641"/>
    </source>
</evidence>
<evidence type="ECO:0000313" key="14">
    <source>
        <dbReference type="Proteomes" id="UP000029867"/>
    </source>
</evidence>
<dbReference type="InterPro" id="IPR051372">
    <property type="entry name" value="CWC21"/>
</dbReference>
<dbReference type="HOGENOM" id="CLU_067891_3_1_1"/>
<evidence type="ECO:0000313" key="15">
    <source>
        <dbReference type="Proteomes" id="UP000189274"/>
    </source>
</evidence>
<dbReference type="GO" id="GO:0008380">
    <property type="term" value="P:RNA splicing"/>
    <property type="evidence" value="ECO:0007669"/>
    <property type="project" value="UniProtKB-KW"/>
</dbReference>
<dbReference type="EMBL" id="MQVM01000005">
    <property type="protein sequence ID" value="ONH75944.1"/>
    <property type="molecule type" value="Genomic_DNA"/>
</dbReference>
<dbReference type="Gene3D" id="6.10.140.420">
    <property type="match status" value="1"/>
</dbReference>
<reference evidence="15" key="3">
    <citation type="journal article" date="2017" name="Genome Announc.">
        <title>Genome sequences of Cyberlindnera fabianii 65, Pichia kudriavzevii 129, and Saccharomyces cerevisiae 131 isolated from fermented masau fruits in Zimbabwe.</title>
        <authorList>
            <person name="van Rijswijck I.M.H."/>
            <person name="Derks M.F.L."/>
            <person name="Abee T."/>
            <person name="de Ridder D."/>
            <person name="Smid E.J."/>
        </authorList>
    </citation>
    <scope>NUCLEOTIDE SEQUENCE [LARGE SCALE GENOMIC DNA]</scope>
    <source>
        <strain evidence="15">129</strain>
    </source>
</reference>
<dbReference type="PANTHER" id="PTHR36562:SF5">
    <property type="entry name" value="SERINE_ARGININE REPETITIVE MATRIX 2"/>
    <property type="match status" value="1"/>
</dbReference>
<sequence>MSYNGIGLSSAKGSATSGHIQRNLGNLKSKDNEESKGKHYLERQIRKRKQEKIEKQRKMTSLEIDREILDHSIKREIEVKVMEYRDKVEDENPDWEDDKIDDVVKMYRIKLMDLEKVKQRKRSMRSYNAPINPFRAMAIDDFSSSNRCNSSEDKQCNDDKAKSGVEDNIGSGSNNE</sequence>
<feature type="compositionally biased region" description="Polar residues" evidence="8">
    <location>
        <begin position="11"/>
        <end position="26"/>
    </location>
</feature>
<feature type="region of interest" description="Disordered" evidence="8">
    <location>
        <begin position="143"/>
        <end position="176"/>
    </location>
</feature>
<dbReference type="SMART" id="SM01115">
    <property type="entry name" value="cwf21"/>
    <property type="match status" value="1"/>
</dbReference>
<dbReference type="VEuPathDB" id="FungiDB:C5L36_0C07430"/>
<comment type="subcellular location">
    <subcellularLocation>
        <location evidence="1">Nucleus</location>
    </subcellularLocation>
</comment>
<feature type="region of interest" description="Disordered" evidence="8">
    <location>
        <begin position="1"/>
        <end position="58"/>
    </location>
</feature>
<dbReference type="GO" id="GO:0005681">
    <property type="term" value="C:spliceosomal complex"/>
    <property type="evidence" value="ECO:0007669"/>
    <property type="project" value="UniProtKB-KW"/>
</dbReference>
<proteinExistence type="inferred from homology"/>
<evidence type="ECO:0000313" key="13">
    <source>
        <dbReference type="EMBL" id="OUT24375.1"/>
    </source>
</evidence>
<keyword evidence="5" id="KW-0747">Spliceosome</keyword>
<dbReference type="GO" id="GO:0006397">
    <property type="term" value="P:mRNA processing"/>
    <property type="evidence" value="ECO:0007669"/>
    <property type="project" value="UniProtKB-KW"/>
</dbReference>
<reference evidence="11" key="2">
    <citation type="submission" date="2014-08" db="EMBL/GenBank/DDBJ databases">
        <title>Exploiting Issatchenkia orientalis SD108 for Succinic Acid Production.</title>
        <authorList>
            <person name="Xiao H."/>
            <person name="Shao Z."/>
            <person name="Jiang Y."/>
            <person name="Dole S."/>
            <person name="Zhao H."/>
        </authorList>
    </citation>
    <scope>NUCLEOTIDE SEQUENCE [LARGE SCALE GENOMIC DNA]</scope>
    <source>
        <strain evidence="11">SD108</strain>
    </source>
</reference>
<name>A0A099NVP9_PICKU</name>
<evidence type="ECO:0000259" key="9">
    <source>
        <dbReference type="SMART" id="SM01115"/>
    </source>
</evidence>
<dbReference type="Proteomes" id="UP000195871">
    <property type="component" value="Unassembled WGS sequence"/>
</dbReference>
<evidence type="ECO:0000256" key="6">
    <source>
        <dbReference type="ARBA" id="ARBA00023187"/>
    </source>
</evidence>
<comment type="similarity">
    <text evidence="2">Belongs to the CWC21 family.</text>
</comment>
<dbReference type="OrthoDB" id="10267305at2759"/>
<evidence type="ECO:0000313" key="10">
    <source>
        <dbReference type="EMBL" id="AWU76827.1"/>
    </source>
</evidence>
<dbReference type="EMBL" id="CP028775">
    <property type="protein sequence ID" value="AWU76827.1"/>
    <property type="molecule type" value="Genomic_DNA"/>
</dbReference>
<accession>A0A099NVP9</accession>
<protein>
    <recommendedName>
        <fullName evidence="3">Pre-mRNA-splicing factor CWC21</fullName>
    </recommendedName>
</protein>
<keyword evidence="17" id="KW-1185">Reference proteome</keyword>
<keyword evidence="7" id="KW-0539">Nucleus</keyword>
<reference evidence="12" key="4">
    <citation type="submission" date="2017-01" db="EMBL/GenBank/DDBJ databases">
        <authorList>
            <person name="Mah S.A."/>
            <person name="Swanson W.J."/>
            <person name="Moy G.W."/>
            <person name="Vacquier V.D."/>
        </authorList>
    </citation>
    <scope>NUCLEOTIDE SEQUENCE [LARGE SCALE GENOMIC DNA]</scope>
    <source>
        <strain evidence="12">129</strain>
    </source>
</reference>
<keyword evidence="4" id="KW-0507">mRNA processing</keyword>
<feature type="compositionally biased region" description="Basic and acidic residues" evidence="8">
    <location>
        <begin position="28"/>
        <end position="44"/>
    </location>
</feature>
<evidence type="ECO:0000313" key="12">
    <source>
        <dbReference type="EMBL" id="ONH75944.1"/>
    </source>
</evidence>
<dbReference type="AlphaFoldDB" id="A0A099NVP9"/>
<feature type="domain" description="CWF21" evidence="9">
    <location>
        <begin position="69"/>
        <end position="116"/>
    </location>
</feature>
<dbReference type="EMBL" id="NHMM01000001">
    <property type="protein sequence ID" value="OUT24375.1"/>
    <property type="molecule type" value="Genomic_DNA"/>
</dbReference>
<evidence type="ECO:0000256" key="8">
    <source>
        <dbReference type="SAM" id="MobiDB-lite"/>
    </source>
</evidence>
<dbReference type="Proteomes" id="UP000249293">
    <property type="component" value="Chromosome 3"/>
</dbReference>
<reference evidence="13 16" key="5">
    <citation type="submission" date="2017-05" db="EMBL/GenBank/DDBJ databases">
        <title>The Genome Sequence of Candida krusei Ckrusei653.</title>
        <authorList>
            <person name="Cuomo C."/>
            <person name="Forche A."/>
            <person name="Young S."/>
            <person name="Abouelleil A."/>
            <person name="Cao P."/>
            <person name="Chapman S."/>
            <person name="Cusick C."/>
            <person name="Shea T."/>
            <person name="Nusbaum C."/>
            <person name="Birren B."/>
        </authorList>
    </citation>
    <scope>NUCLEOTIDE SEQUENCE [LARGE SCALE GENOMIC DNA]</scope>
    <source>
        <strain evidence="13 16">Ckrusei653</strain>
    </source>
</reference>
<keyword evidence="6" id="KW-0508">mRNA splicing</keyword>
<dbReference type="eggNOG" id="KOG1869">
    <property type="taxonomic scope" value="Eukaryota"/>
</dbReference>
<dbReference type="PANTHER" id="PTHR36562">
    <property type="entry name" value="SERINE/ARGININE REPETITIVE MATRIX 2"/>
    <property type="match status" value="1"/>
</dbReference>
<dbReference type="Proteomes" id="UP000189274">
    <property type="component" value="Unassembled WGS sequence"/>
</dbReference>
<evidence type="ECO:0000256" key="1">
    <source>
        <dbReference type="ARBA" id="ARBA00004123"/>
    </source>
</evidence>
<dbReference type="Pfam" id="PF08312">
    <property type="entry name" value="cwf21"/>
    <property type="match status" value="1"/>
</dbReference>
<evidence type="ECO:0000256" key="5">
    <source>
        <dbReference type="ARBA" id="ARBA00022728"/>
    </source>
</evidence>
<evidence type="ECO:0000313" key="17">
    <source>
        <dbReference type="Proteomes" id="UP000249293"/>
    </source>
</evidence>
<reference evidence="10 17" key="6">
    <citation type="submission" date="2018-06" db="EMBL/GenBank/DDBJ databases">
        <title>Population genomics shows no distinction between pathogenic Candida krusei and environmental Pichia kudriavzevii: One species, four names.</title>
        <authorList>
            <person name="Douglass A.P."/>
            <person name="Offei B."/>
            <person name="Braun-Galleani S."/>
            <person name="Coughlan A.Y."/>
            <person name="Martos A."/>
            <person name="Ortiz-Merino R.A."/>
            <person name="Byrne K.P."/>
            <person name="Wolfe K.H."/>
        </authorList>
    </citation>
    <scope>NUCLEOTIDE SEQUENCE [LARGE SCALE GENOMIC DNA]</scope>
    <source>
        <strain evidence="10 17">CBS573</strain>
    </source>
</reference>
<feature type="compositionally biased region" description="Basic and acidic residues" evidence="8">
    <location>
        <begin position="150"/>
        <end position="165"/>
    </location>
</feature>
<reference evidence="14" key="1">
    <citation type="journal article" date="2014" name="Microb. Cell Fact.">
        <title>Exploiting Issatchenkia orientalis SD108 for succinic acid production.</title>
        <authorList>
            <person name="Xiao H."/>
            <person name="Shao Z."/>
            <person name="Jiang Y."/>
            <person name="Dole S."/>
            <person name="Zhao H."/>
        </authorList>
    </citation>
    <scope>NUCLEOTIDE SEQUENCE [LARGE SCALE GENOMIC DNA]</scope>
    <source>
        <strain evidence="14">SD108</strain>
    </source>
</reference>
<dbReference type="CDD" id="cd21372">
    <property type="entry name" value="cwf21_CWC21-like"/>
    <property type="match status" value="1"/>
</dbReference>
<dbReference type="EMBL" id="JQFK01000050">
    <property type="protein sequence ID" value="KGK36878.1"/>
    <property type="molecule type" value="Genomic_DNA"/>
</dbReference>
<organism evidence="11 14">
    <name type="scientific">Pichia kudriavzevii</name>
    <name type="common">Yeast</name>
    <name type="synonym">Issatchenkia orientalis</name>
    <dbReference type="NCBI Taxonomy" id="4909"/>
    <lineage>
        <taxon>Eukaryota</taxon>
        <taxon>Fungi</taxon>
        <taxon>Dikarya</taxon>
        <taxon>Ascomycota</taxon>
        <taxon>Saccharomycotina</taxon>
        <taxon>Pichiomycetes</taxon>
        <taxon>Pichiales</taxon>
        <taxon>Pichiaceae</taxon>
        <taxon>Pichia</taxon>
    </lineage>
</organism>
<gene>
    <name evidence="12" type="ORF">BOH78_1422</name>
    <name evidence="10" type="ORF">C5L36_0C07430</name>
    <name evidence="13" type="ORF">CAS74_000763</name>
    <name evidence="11" type="ORF">JL09_g3960</name>
</gene>